<keyword evidence="1" id="KW-0808">Transferase</keyword>
<protein>
    <submittedName>
        <fullName evidence="4">GNAT family N-acetyltransferase</fullName>
    </submittedName>
</protein>
<dbReference type="PANTHER" id="PTHR43877">
    <property type="entry name" value="AMINOALKYLPHOSPHONATE N-ACETYLTRANSFERASE-RELATED-RELATED"/>
    <property type="match status" value="1"/>
</dbReference>
<organism evidence="4 5">
    <name type="scientific">Tepidiforma flava</name>
    <dbReference type="NCBI Taxonomy" id="3004094"/>
    <lineage>
        <taxon>Bacteria</taxon>
        <taxon>Bacillati</taxon>
        <taxon>Chloroflexota</taxon>
        <taxon>Tepidiformia</taxon>
        <taxon>Tepidiformales</taxon>
        <taxon>Tepidiformaceae</taxon>
        <taxon>Tepidiforma</taxon>
    </lineage>
</organism>
<evidence type="ECO:0000256" key="1">
    <source>
        <dbReference type="ARBA" id="ARBA00022679"/>
    </source>
</evidence>
<evidence type="ECO:0000256" key="2">
    <source>
        <dbReference type="ARBA" id="ARBA00023315"/>
    </source>
</evidence>
<dbReference type="Pfam" id="PF00583">
    <property type="entry name" value="Acetyltransf_1"/>
    <property type="match status" value="1"/>
</dbReference>
<sequence length="149" mass="16101">MTRATEIRRATAADAEGIAAILRGMGSENVGLEGPFDAGRVEAWLRRLGDDGALFVAYDGSIPVAFGALDFDTAEPGTGLLGVWVLPDHRRRGIATDLAEAILEFARQHGYKRIRGRLPEGNEPALSFLSSIGAMVPLRNPNMRFELPL</sequence>
<name>A0ABY7M6E9_9CHLR</name>
<evidence type="ECO:0000313" key="5">
    <source>
        <dbReference type="Proteomes" id="UP001212803"/>
    </source>
</evidence>
<evidence type="ECO:0000313" key="4">
    <source>
        <dbReference type="EMBL" id="WBL35712.1"/>
    </source>
</evidence>
<dbReference type="RefSeq" id="WP_270056237.1">
    <property type="nucleotide sequence ID" value="NZ_CP115149.1"/>
</dbReference>
<dbReference type="CDD" id="cd04301">
    <property type="entry name" value="NAT_SF"/>
    <property type="match status" value="1"/>
</dbReference>
<keyword evidence="5" id="KW-1185">Reference proteome</keyword>
<reference evidence="4 5" key="1">
    <citation type="journal article" date="2023" name="ISME J.">
        <title>Thermophilic Dehalococcoidia with unusual traits shed light on an unexpected past.</title>
        <authorList>
            <person name="Palmer M."/>
            <person name="Covington J.K."/>
            <person name="Zhou E.M."/>
            <person name="Thomas S.C."/>
            <person name="Habib N."/>
            <person name="Seymour C.O."/>
            <person name="Lai D."/>
            <person name="Johnston J."/>
            <person name="Hashimi A."/>
            <person name="Jiao J.Y."/>
            <person name="Muok A.R."/>
            <person name="Liu L."/>
            <person name="Xian W.D."/>
            <person name="Zhi X.Y."/>
            <person name="Li M.M."/>
            <person name="Silva L.P."/>
            <person name="Bowen B.P."/>
            <person name="Louie K."/>
            <person name="Briegel A."/>
            <person name="Pett-Ridge J."/>
            <person name="Weber P.K."/>
            <person name="Tocheva E.I."/>
            <person name="Woyke T."/>
            <person name="Northen T.R."/>
            <person name="Mayali X."/>
            <person name="Li W.J."/>
            <person name="Hedlund B.P."/>
        </authorList>
    </citation>
    <scope>NUCLEOTIDE SEQUENCE [LARGE SCALE GENOMIC DNA]</scope>
    <source>
        <strain evidence="4 5">YIM 72310</strain>
    </source>
</reference>
<proteinExistence type="predicted"/>
<feature type="domain" description="N-acetyltransferase" evidence="3">
    <location>
        <begin position="5"/>
        <end position="149"/>
    </location>
</feature>
<evidence type="ECO:0000259" key="3">
    <source>
        <dbReference type="PROSITE" id="PS51186"/>
    </source>
</evidence>
<dbReference type="InterPro" id="IPR016181">
    <property type="entry name" value="Acyl_CoA_acyltransferase"/>
</dbReference>
<dbReference type="SUPFAM" id="SSF55729">
    <property type="entry name" value="Acyl-CoA N-acyltransferases (Nat)"/>
    <property type="match status" value="1"/>
</dbReference>
<keyword evidence="2" id="KW-0012">Acyltransferase</keyword>
<dbReference type="PROSITE" id="PS51186">
    <property type="entry name" value="GNAT"/>
    <property type="match status" value="1"/>
</dbReference>
<dbReference type="Proteomes" id="UP001212803">
    <property type="component" value="Chromosome"/>
</dbReference>
<accession>A0ABY7M6E9</accession>
<dbReference type="InterPro" id="IPR000182">
    <property type="entry name" value="GNAT_dom"/>
</dbReference>
<dbReference type="InterPro" id="IPR050832">
    <property type="entry name" value="Bact_Acetyltransf"/>
</dbReference>
<dbReference type="PANTHER" id="PTHR43877:SF8">
    <property type="entry name" value="N-ACETYLGLUTAMATE SYNTHASE-RELATED"/>
    <property type="match status" value="1"/>
</dbReference>
<dbReference type="EMBL" id="CP115149">
    <property type="protein sequence ID" value="WBL35712.1"/>
    <property type="molecule type" value="Genomic_DNA"/>
</dbReference>
<gene>
    <name evidence="4" type="ORF">O0235_13170</name>
</gene>
<dbReference type="Gene3D" id="3.40.630.30">
    <property type="match status" value="1"/>
</dbReference>